<dbReference type="STRING" id="329726.AM1_3276"/>
<dbReference type="EMBL" id="CP000828">
    <property type="protein sequence ID" value="ABW28270.1"/>
    <property type="molecule type" value="Genomic_DNA"/>
</dbReference>
<dbReference type="HOGENOM" id="CLU_123176_0_0_3"/>
<protein>
    <submittedName>
        <fullName evidence="1">Uncharacterized protein</fullName>
    </submittedName>
</protein>
<evidence type="ECO:0000313" key="2">
    <source>
        <dbReference type="Proteomes" id="UP000000268"/>
    </source>
</evidence>
<name>B0BYX0_ACAM1</name>
<evidence type="ECO:0000313" key="1">
    <source>
        <dbReference type="EMBL" id="ABW28270.1"/>
    </source>
</evidence>
<keyword evidence="2" id="KW-1185">Reference proteome</keyword>
<dbReference type="RefSeq" id="WP_012163678.1">
    <property type="nucleotide sequence ID" value="NC_009925.1"/>
</dbReference>
<dbReference type="InterPro" id="IPR046560">
    <property type="entry name" value="DUF6714"/>
</dbReference>
<dbReference type="eggNOG" id="ENOG5032XR4">
    <property type="taxonomic scope" value="Bacteria"/>
</dbReference>
<dbReference type="Proteomes" id="UP000000268">
    <property type="component" value="Chromosome"/>
</dbReference>
<sequence length="150" mass="17529">MDKEIVANYIKSAFAEVTLGEGIGLWQAQAIDDYETEAVQKRNRGRDEKEEWSRLSCEDLQRCHSSLSFFDAEGMRFHLPAYIVASLENQVDDPLFHLTQLNDYAKSKLTALNTVQRQAIVMYLTWCLDQAEYEFDHPAIRMALRQYWEK</sequence>
<dbReference type="AlphaFoldDB" id="B0BYX0"/>
<gene>
    <name evidence="1" type="ordered locus">AM1_3276</name>
</gene>
<proteinExistence type="predicted"/>
<reference evidence="1 2" key="1">
    <citation type="journal article" date="2008" name="Proc. Natl. Acad. Sci. U.S.A.">
        <title>Niche adaptation and genome expansion in the chlorophyll d-producing cyanobacterium Acaryochloris marina.</title>
        <authorList>
            <person name="Swingley W.D."/>
            <person name="Chen M."/>
            <person name="Cheung P.C."/>
            <person name="Conrad A.L."/>
            <person name="Dejesa L.C."/>
            <person name="Hao J."/>
            <person name="Honchak B.M."/>
            <person name="Karbach L.E."/>
            <person name="Kurdoglu A."/>
            <person name="Lahiri S."/>
            <person name="Mastrian S.D."/>
            <person name="Miyashita H."/>
            <person name="Page L."/>
            <person name="Ramakrishna P."/>
            <person name="Satoh S."/>
            <person name="Sattley W.M."/>
            <person name="Shimada Y."/>
            <person name="Taylor H.L."/>
            <person name="Tomo T."/>
            <person name="Tsuchiya T."/>
            <person name="Wang Z.T."/>
            <person name="Raymond J."/>
            <person name="Mimuro M."/>
            <person name="Blankenship R.E."/>
            <person name="Touchman J.W."/>
        </authorList>
    </citation>
    <scope>NUCLEOTIDE SEQUENCE [LARGE SCALE GENOMIC DNA]</scope>
    <source>
        <strain evidence="2">MBIC 11017</strain>
    </source>
</reference>
<organism evidence="1 2">
    <name type="scientific">Acaryochloris marina (strain MBIC 11017)</name>
    <dbReference type="NCBI Taxonomy" id="329726"/>
    <lineage>
        <taxon>Bacteria</taxon>
        <taxon>Bacillati</taxon>
        <taxon>Cyanobacteriota</taxon>
        <taxon>Cyanophyceae</taxon>
        <taxon>Acaryochloridales</taxon>
        <taxon>Acaryochloridaceae</taxon>
        <taxon>Acaryochloris</taxon>
    </lineage>
</organism>
<dbReference type="KEGG" id="amr:AM1_3276"/>
<dbReference type="Pfam" id="PF20461">
    <property type="entry name" value="DUF6714"/>
    <property type="match status" value="1"/>
</dbReference>
<accession>B0BYX0</accession>
<dbReference type="OrthoDB" id="1456570at2"/>